<name>C6C020_MARSD</name>
<dbReference type="OrthoDB" id="5471998at2"/>
<proteinExistence type="predicted"/>
<dbReference type="AlphaFoldDB" id="C6C020"/>
<accession>C6C020</accession>
<gene>
    <name evidence="1" type="ordered locus">Desal_2839</name>
</gene>
<keyword evidence="2" id="KW-1185">Reference proteome</keyword>
<dbReference type="EMBL" id="CP001649">
    <property type="protein sequence ID" value="ACS80891.1"/>
    <property type="molecule type" value="Genomic_DNA"/>
</dbReference>
<protein>
    <submittedName>
        <fullName evidence="1">Uncharacterized protein</fullName>
    </submittedName>
</protein>
<dbReference type="STRING" id="526222.Desal_2839"/>
<dbReference type="RefSeq" id="WP_015852707.1">
    <property type="nucleotide sequence ID" value="NC_012881.1"/>
</dbReference>
<dbReference type="KEGG" id="dsa:Desal_2839"/>
<dbReference type="eggNOG" id="ENOG502ZGVQ">
    <property type="taxonomic scope" value="Bacteria"/>
</dbReference>
<sequence length="117" mass="13546">MGNVLQIRVMARTYDEAEVEKNWPYLVKTAWEEPQPDGRSRGVIELVEDLKDRLELGMIPEEKAEAMAESIRKAYELKLRMEKALGDWKASEANTISYDLEDELSVAEKIASKRKFR</sequence>
<reference evidence="1 2" key="1">
    <citation type="submission" date="2009-06" db="EMBL/GenBank/DDBJ databases">
        <title>Complete sequence of Desulfovibrio salexigens DSM 2638.</title>
        <authorList>
            <consortium name="US DOE Joint Genome Institute"/>
            <person name="Lucas S."/>
            <person name="Copeland A."/>
            <person name="Lapidus A."/>
            <person name="Glavina del Rio T."/>
            <person name="Tice H."/>
            <person name="Bruce D."/>
            <person name="Goodwin L."/>
            <person name="Pitluck S."/>
            <person name="Munk A.C."/>
            <person name="Brettin T."/>
            <person name="Detter J.C."/>
            <person name="Han C."/>
            <person name="Tapia R."/>
            <person name="Larimer F."/>
            <person name="Land M."/>
            <person name="Hauser L."/>
            <person name="Kyrpides N."/>
            <person name="Anderson I."/>
            <person name="Wall J.D."/>
            <person name="Arkin A.P."/>
            <person name="Dehal P."/>
            <person name="Chivian D."/>
            <person name="Giles B."/>
            <person name="Hazen T.C."/>
        </authorList>
    </citation>
    <scope>NUCLEOTIDE SEQUENCE [LARGE SCALE GENOMIC DNA]</scope>
    <source>
        <strain evidence="2">ATCC 14822 / DSM 2638 / NCIMB 8403 / VKM B-1763</strain>
    </source>
</reference>
<dbReference type="HOGENOM" id="CLU_169525_0_0_7"/>
<dbReference type="Proteomes" id="UP000002601">
    <property type="component" value="Chromosome"/>
</dbReference>
<organism evidence="1 2">
    <name type="scientific">Maridesulfovibrio salexigens (strain ATCC 14822 / DSM 2638 / NCIMB 8403 / VKM B-1763)</name>
    <name type="common">Desulfovibrio salexigens</name>
    <dbReference type="NCBI Taxonomy" id="526222"/>
    <lineage>
        <taxon>Bacteria</taxon>
        <taxon>Pseudomonadati</taxon>
        <taxon>Thermodesulfobacteriota</taxon>
        <taxon>Desulfovibrionia</taxon>
        <taxon>Desulfovibrionales</taxon>
        <taxon>Desulfovibrionaceae</taxon>
        <taxon>Maridesulfovibrio</taxon>
    </lineage>
</organism>
<evidence type="ECO:0000313" key="2">
    <source>
        <dbReference type="Proteomes" id="UP000002601"/>
    </source>
</evidence>
<evidence type="ECO:0000313" key="1">
    <source>
        <dbReference type="EMBL" id="ACS80891.1"/>
    </source>
</evidence>